<dbReference type="OrthoDB" id="1898734at2759"/>
<dbReference type="GO" id="GO:0006508">
    <property type="term" value="P:proteolysis"/>
    <property type="evidence" value="ECO:0007669"/>
    <property type="project" value="InterPro"/>
</dbReference>
<comment type="similarity">
    <text evidence="1">Belongs to the peptidase S33 family.</text>
</comment>
<dbReference type="Proteomes" id="UP000660729">
    <property type="component" value="Unassembled WGS sequence"/>
</dbReference>
<dbReference type="InterPro" id="IPR002410">
    <property type="entry name" value="Peptidase_S33"/>
</dbReference>
<evidence type="ECO:0000256" key="1">
    <source>
        <dbReference type="ARBA" id="ARBA00010088"/>
    </source>
</evidence>
<dbReference type="InterPro" id="IPR051601">
    <property type="entry name" value="Serine_prot/Carboxylest_S33"/>
</dbReference>
<dbReference type="InterPro" id="IPR029058">
    <property type="entry name" value="AB_hydrolase_fold"/>
</dbReference>
<reference evidence="4" key="1">
    <citation type="submission" date="2020-04" db="EMBL/GenBank/DDBJ databases">
        <title>Draft genome resource of the tomato pathogen Pseudocercospora fuligena.</title>
        <authorList>
            <person name="Zaccaron A."/>
        </authorList>
    </citation>
    <scope>NUCLEOTIDE SEQUENCE</scope>
    <source>
        <strain evidence="4">PF001</strain>
    </source>
</reference>
<sequence length="483" mass="55271">MNISRRAMSSITIQPAKIVSQKTHQVAGKFLTSPYRHDAKSLPKEHPGRLSVTEHFFDVPKDYSKPESSTIKVFGRSIRKHENPIFPKKEKEQLPWLCYLQGGPGMNCRPPQHYPWTDRFLDAGYQLFYLDQRGTGLSTPVTASTLQMRGYNDVQAKYLKLYRADNIVRDAEAIRQALTADYPEEKKKWSIMGQSFGGFCSITYLSFYPQGLRESFIFGGLQPLVKNPDEVYRHCYRKVAERNKAYYNKYPEDVERVHLIMRYLSRFGDGKIKLPSEGNLTRRRFRAMGISLGAHGGIDSIHDVVLRASSDIEAFGHITRGSLSAIDHMTSYDDNLLYAILHEPIYCEGQAPNWSAQRMLDEYPEFNIDTEGPVLFTGEMIYPWMFEDYSELRKVQDVANRIAADADWPALFDEQQLAKNEVPVYAASYLEDMYVASDLALATAKKIKGCKVFTTNVMFHDAVRSKMDEVVGQVLKLRDDIVD</sequence>
<dbReference type="GO" id="GO:0008233">
    <property type="term" value="F:peptidase activity"/>
    <property type="evidence" value="ECO:0007669"/>
    <property type="project" value="InterPro"/>
</dbReference>
<comment type="caution">
    <text evidence="4">The sequence shown here is derived from an EMBL/GenBank/DDBJ whole genome shotgun (WGS) entry which is preliminary data.</text>
</comment>
<dbReference type="PANTHER" id="PTHR43248:SF2">
    <property type="entry name" value="PROLYL AMINOPEPTIDASE"/>
    <property type="match status" value="1"/>
</dbReference>
<keyword evidence="5" id="KW-1185">Reference proteome</keyword>
<evidence type="ECO:0000313" key="5">
    <source>
        <dbReference type="Proteomes" id="UP000660729"/>
    </source>
</evidence>
<dbReference type="AlphaFoldDB" id="A0A8H6RH58"/>
<dbReference type="SUPFAM" id="SSF53474">
    <property type="entry name" value="alpha/beta-Hydrolases"/>
    <property type="match status" value="1"/>
</dbReference>
<accession>A0A8H6RH58</accession>
<name>A0A8H6RH58_9PEZI</name>
<dbReference type="InterPro" id="IPR000073">
    <property type="entry name" value="AB_hydrolase_1"/>
</dbReference>
<gene>
    <name evidence="4" type="ORF">HII31_06956</name>
</gene>
<dbReference type="PANTHER" id="PTHR43248">
    <property type="entry name" value="2-SUCCINYL-6-HYDROXY-2,4-CYCLOHEXADIENE-1-CARBOXYLATE SYNTHASE"/>
    <property type="match status" value="1"/>
</dbReference>
<organism evidence="4 5">
    <name type="scientific">Pseudocercospora fuligena</name>
    <dbReference type="NCBI Taxonomy" id="685502"/>
    <lineage>
        <taxon>Eukaryota</taxon>
        <taxon>Fungi</taxon>
        <taxon>Dikarya</taxon>
        <taxon>Ascomycota</taxon>
        <taxon>Pezizomycotina</taxon>
        <taxon>Dothideomycetes</taxon>
        <taxon>Dothideomycetidae</taxon>
        <taxon>Mycosphaerellales</taxon>
        <taxon>Mycosphaerellaceae</taxon>
        <taxon>Pseudocercospora</taxon>
    </lineage>
</organism>
<evidence type="ECO:0000256" key="2">
    <source>
        <dbReference type="ARBA" id="ARBA00022801"/>
    </source>
</evidence>
<evidence type="ECO:0000259" key="3">
    <source>
        <dbReference type="Pfam" id="PF00561"/>
    </source>
</evidence>
<proteinExistence type="inferred from homology"/>
<dbReference type="PRINTS" id="PR00793">
    <property type="entry name" value="PROAMNOPTASE"/>
</dbReference>
<evidence type="ECO:0000313" key="4">
    <source>
        <dbReference type="EMBL" id="KAF7191454.1"/>
    </source>
</evidence>
<dbReference type="Pfam" id="PF00561">
    <property type="entry name" value="Abhydrolase_1"/>
    <property type="match status" value="1"/>
</dbReference>
<dbReference type="EMBL" id="JABCIY010000157">
    <property type="protein sequence ID" value="KAF7191454.1"/>
    <property type="molecule type" value="Genomic_DNA"/>
</dbReference>
<protein>
    <submittedName>
        <fullName evidence="4">Proline iminopeptidase aneH</fullName>
    </submittedName>
</protein>
<feature type="domain" description="AB hydrolase-1" evidence="3">
    <location>
        <begin position="95"/>
        <end position="261"/>
    </location>
</feature>
<keyword evidence="2" id="KW-0378">Hydrolase</keyword>
<dbReference type="Gene3D" id="3.40.50.1820">
    <property type="entry name" value="alpha/beta hydrolase"/>
    <property type="match status" value="1"/>
</dbReference>